<reference evidence="1 2" key="2">
    <citation type="submission" date="2023-10" db="EMBL/GenBank/DDBJ databases">
        <authorList>
            <person name="Han X.F."/>
        </authorList>
    </citation>
    <scope>NUCLEOTIDE SEQUENCE [LARGE SCALE GENOMIC DNA]</scope>
    <source>
        <strain evidence="1 2">KCTC 39840</strain>
    </source>
</reference>
<dbReference type="RefSeq" id="WP_318599526.1">
    <property type="nucleotide sequence ID" value="NZ_JAWSTH010000074.1"/>
</dbReference>
<accession>A0ABU4HUT0</accession>
<evidence type="ECO:0000313" key="1">
    <source>
        <dbReference type="EMBL" id="MDW5597077.1"/>
    </source>
</evidence>
<reference evidence="2" key="1">
    <citation type="submission" date="2023-07" db="EMBL/GenBank/DDBJ databases">
        <title>Conexibacter stalactiti sp. nov., isolated from stalactites in a lava cave and emended description of the genus Conexibacter.</title>
        <authorList>
            <person name="Lee S.D."/>
        </authorList>
    </citation>
    <scope>NUCLEOTIDE SEQUENCE [LARGE SCALE GENOMIC DNA]</scope>
    <source>
        <strain evidence="2">KCTC 39840</strain>
    </source>
</reference>
<dbReference type="Proteomes" id="UP001284601">
    <property type="component" value="Unassembled WGS sequence"/>
</dbReference>
<evidence type="ECO:0000313" key="2">
    <source>
        <dbReference type="Proteomes" id="UP001284601"/>
    </source>
</evidence>
<organism evidence="1 2">
    <name type="scientific">Conexibacter stalactiti</name>
    <dbReference type="NCBI Taxonomy" id="1940611"/>
    <lineage>
        <taxon>Bacteria</taxon>
        <taxon>Bacillati</taxon>
        <taxon>Actinomycetota</taxon>
        <taxon>Thermoleophilia</taxon>
        <taxon>Solirubrobacterales</taxon>
        <taxon>Conexibacteraceae</taxon>
        <taxon>Conexibacter</taxon>
    </lineage>
</organism>
<protein>
    <submittedName>
        <fullName evidence="1">Antibiotic biosynthesis monooxygenase</fullName>
    </submittedName>
</protein>
<gene>
    <name evidence="1" type="ORF">R7226_22210</name>
</gene>
<keyword evidence="1" id="KW-0560">Oxidoreductase</keyword>
<dbReference type="SUPFAM" id="SSF54909">
    <property type="entry name" value="Dimeric alpha+beta barrel"/>
    <property type="match status" value="1"/>
</dbReference>
<dbReference type="InterPro" id="IPR011008">
    <property type="entry name" value="Dimeric_a/b-barrel"/>
</dbReference>
<keyword evidence="1" id="KW-0503">Monooxygenase</keyword>
<dbReference type="GO" id="GO:0004497">
    <property type="term" value="F:monooxygenase activity"/>
    <property type="evidence" value="ECO:0007669"/>
    <property type="project" value="UniProtKB-KW"/>
</dbReference>
<proteinExistence type="predicted"/>
<dbReference type="EMBL" id="JAWSTH010000074">
    <property type="protein sequence ID" value="MDW5597077.1"/>
    <property type="molecule type" value="Genomic_DNA"/>
</dbReference>
<name>A0ABU4HUT0_9ACTN</name>
<comment type="caution">
    <text evidence="1">The sequence shown here is derived from an EMBL/GenBank/DDBJ whole genome shotgun (WGS) entry which is preliminary data.</text>
</comment>
<dbReference type="Gene3D" id="3.30.70.100">
    <property type="match status" value="1"/>
</dbReference>
<keyword evidence="2" id="KW-1185">Reference proteome</keyword>
<sequence length="99" mass="10599">MVTVGLWVRLEARPGREDDVARFLIGAQDLVDAEQGTTSWFAAQLGPTTFAIFDVFATEEGRDAHLRGAVATALGEKAADLFAEAPAIEKLDLLASKLP</sequence>